<dbReference type="PRINTS" id="PR00420">
    <property type="entry name" value="RNGMNOXGNASE"/>
</dbReference>
<evidence type="ECO:0000313" key="6">
    <source>
        <dbReference type="EMBL" id="AXL21614.1"/>
    </source>
</evidence>
<keyword evidence="3" id="KW-0285">Flavoprotein</keyword>
<accession>A0A346B0H1</accession>
<dbReference type="EMBL" id="CP029462">
    <property type="protein sequence ID" value="AXL21614.1"/>
    <property type="molecule type" value="Genomic_DNA"/>
</dbReference>
<dbReference type="PANTHER" id="PTHR43624:SF2">
    <property type="entry name" value="ELECTRON TRANSFER FLAVOPROTEIN-QUINONE OXIDOREDUCTASE YDIS-RELATED"/>
    <property type="match status" value="1"/>
</dbReference>
<dbReference type="Pfam" id="PF12831">
    <property type="entry name" value="FAD_oxidored"/>
    <property type="match status" value="1"/>
</dbReference>
<dbReference type="InterPro" id="IPR039651">
    <property type="entry name" value="FixC-like"/>
</dbReference>
<comment type="similarity">
    <text evidence="2">Belongs to the ETF-QO/FixC family.</text>
</comment>
<reference evidence="6 7" key="1">
    <citation type="submission" date="2018-05" db="EMBL/GenBank/DDBJ databases">
        <title>Complete genome sequence of Megasphaera sp. AJH120T, isolated from the ceca of a chicken.</title>
        <authorList>
            <person name="Maki J."/>
            <person name="Looft T."/>
        </authorList>
    </citation>
    <scope>NUCLEOTIDE SEQUENCE [LARGE SCALE GENOMIC DNA]</scope>
    <source>
        <strain evidence="6 7">AJH120</strain>
    </source>
</reference>
<name>A0A346B0H1_9FIRM</name>
<dbReference type="Gene3D" id="3.50.50.60">
    <property type="entry name" value="FAD/NAD(P)-binding domain"/>
    <property type="match status" value="1"/>
</dbReference>
<evidence type="ECO:0000313" key="7">
    <source>
        <dbReference type="Proteomes" id="UP000254337"/>
    </source>
</evidence>
<keyword evidence="7" id="KW-1185">Reference proteome</keyword>
<keyword evidence="5" id="KW-0560">Oxidoreductase</keyword>
<evidence type="ECO:0000256" key="3">
    <source>
        <dbReference type="ARBA" id="ARBA00022630"/>
    </source>
</evidence>
<dbReference type="NCBIfam" id="NF007450">
    <property type="entry name" value="PRK10015.1"/>
    <property type="match status" value="1"/>
</dbReference>
<dbReference type="InterPro" id="IPR036188">
    <property type="entry name" value="FAD/NAD-bd_sf"/>
</dbReference>
<evidence type="ECO:0000256" key="4">
    <source>
        <dbReference type="ARBA" id="ARBA00022827"/>
    </source>
</evidence>
<dbReference type="RefSeq" id="WP_107195389.1">
    <property type="nucleotide sequence ID" value="NZ_CP029462.1"/>
</dbReference>
<dbReference type="AlphaFoldDB" id="A0A346B0H1"/>
<keyword evidence="4" id="KW-0274">FAD</keyword>
<dbReference type="PANTHER" id="PTHR43624">
    <property type="entry name" value="ELECTRON TRANSFER FLAVOPROTEIN-QUINONE OXIDOREDUCTASE YDIS-RELATED"/>
    <property type="match status" value="1"/>
</dbReference>
<proteinExistence type="inferred from homology"/>
<gene>
    <name evidence="6" type="ORF">DKB62_08560</name>
</gene>
<dbReference type="SUPFAM" id="SSF54373">
    <property type="entry name" value="FAD-linked reductases, C-terminal domain"/>
    <property type="match status" value="1"/>
</dbReference>
<organism evidence="6 7">
    <name type="scientific">Megasphaera stantonii</name>
    <dbReference type="NCBI Taxonomy" id="2144175"/>
    <lineage>
        <taxon>Bacteria</taxon>
        <taxon>Bacillati</taxon>
        <taxon>Bacillota</taxon>
        <taxon>Negativicutes</taxon>
        <taxon>Veillonellales</taxon>
        <taxon>Veillonellaceae</taxon>
        <taxon>Megasphaera</taxon>
    </lineage>
</organism>
<dbReference type="Proteomes" id="UP000254337">
    <property type="component" value="Chromosome"/>
</dbReference>
<dbReference type="KEGG" id="meg:DKB62_08560"/>
<evidence type="ECO:0000256" key="2">
    <source>
        <dbReference type="ARBA" id="ARBA00006796"/>
    </source>
</evidence>
<evidence type="ECO:0000256" key="5">
    <source>
        <dbReference type="ARBA" id="ARBA00023002"/>
    </source>
</evidence>
<protein>
    <submittedName>
        <fullName evidence="6">FAD-dependent oxidoreductase</fullName>
    </submittedName>
</protein>
<dbReference type="OrthoDB" id="9806565at2"/>
<comment type="cofactor">
    <cofactor evidence="1">
        <name>FAD</name>
        <dbReference type="ChEBI" id="CHEBI:57692"/>
    </cofactor>
</comment>
<dbReference type="SUPFAM" id="SSF51905">
    <property type="entry name" value="FAD/NAD(P)-binding domain"/>
    <property type="match status" value="1"/>
</dbReference>
<dbReference type="GO" id="GO:0016491">
    <property type="term" value="F:oxidoreductase activity"/>
    <property type="evidence" value="ECO:0007669"/>
    <property type="project" value="UniProtKB-KW"/>
</dbReference>
<sequence length="432" mass="46415">MSSEEKFDAIVVGGGLAGSAAALTMAKAGLDVMLIERGKFCGSKNSSGGRIYGHSLERLIPNFAEEAPIERKITQERLSLMTEGGALSFQYNSDKLQNLKYPSYSVLRSKFDKWMAEKAEEAGVMLLEGFRVDKVLVDENGKATGVVCGDEEFDADVIVLADGVNSLLAQQLGMKQELDPKDVAVGVKEVIYLGEDVINERFGLQGDEGAAWMIAGDPTGGNLGGGFIYTNKDSLSLGIVTTISDIGRVDVSVPDMVERMKNHPSIAPFIKGGKLTEYSAHLVTEGGLKMMPELVRDGVIVAGDAAAMVVNLGYTVRGMDLAIESGRLAGEAVVRAKAREDFSATSLSYYKQLLDESFIMKLMKQYQNLPGLLEDHIIFNDVPKMADEFAGMVYKVDGGSPVALPMIALTVLANNGGLNGLFDLGKKAWEAM</sequence>
<evidence type="ECO:0000256" key="1">
    <source>
        <dbReference type="ARBA" id="ARBA00001974"/>
    </source>
</evidence>